<proteinExistence type="predicted"/>
<comment type="caution">
    <text evidence="1">The sequence shown here is derived from an EMBL/GenBank/DDBJ whole genome shotgun (WGS) entry which is preliminary data.</text>
</comment>
<evidence type="ECO:0000313" key="2">
    <source>
        <dbReference type="Proteomes" id="UP000607562"/>
    </source>
</evidence>
<organism evidence="1 2">
    <name type="scientific">Pseudomonas paralactis</name>
    <dbReference type="NCBI Taxonomy" id="1615673"/>
    <lineage>
        <taxon>Bacteria</taxon>
        <taxon>Pseudomonadati</taxon>
        <taxon>Pseudomonadota</taxon>
        <taxon>Gammaproteobacteria</taxon>
        <taxon>Pseudomonadales</taxon>
        <taxon>Pseudomonadaceae</taxon>
        <taxon>Pseudomonas</taxon>
    </lineage>
</organism>
<dbReference type="Proteomes" id="UP000607562">
    <property type="component" value="Unassembled WGS sequence"/>
</dbReference>
<dbReference type="RefSeq" id="WP_198707832.1">
    <property type="nucleotide sequence ID" value="NZ_JAEILM010000044.1"/>
</dbReference>
<gene>
    <name evidence="1" type="ORF">YA0871_15375</name>
</gene>
<protein>
    <submittedName>
        <fullName evidence="1">Uncharacterized protein</fullName>
    </submittedName>
</protein>
<reference evidence="1 2" key="1">
    <citation type="submission" date="2020-12" db="EMBL/GenBank/DDBJ databases">
        <title>Comparative genomic insights into the epidemiology and virulence of plant pathogenic Pseudomonads from Turkey.</title>
        <authorList>
            <person name="Dillon M."/>
            <person name="Ruiz-Bedoya T."/>
            <person name="Bendalovic-Torma C."/>
            <person name="Guttman K.M."/>
            <person name="Kwak H."/>
            <person name="Middleton M.A."/>
            <person name="Wang P.W."/>
            <person name="Horuz S."/>
            <person name="Aysan Y."/>
            <person name="Guttman D.S."/>
        </authorList>
    </citation>
    <scope>NUCLEOTIDE SEQUENCE [LARGE SCALE GENOMIC DNA]</scope>
    <source>
        <strain evidence="1 2">Marul_2_1</strain>
    </source>
</reference>
<accession>A0ABS0V173</accession>
<name>A0ABS0V173_9PSED</name>
<dbReference type="EMBL" id="JAEILM010000044">
    <property type="protein sequence ID" value="MBI6634045.1"/>
    <property type="molecule type" value="Genomic_DNA"/>
</dbReference>
<evidence type="ECO:0000313" key="1">
    <source>
        <dbReference type="EMBL" id="MBI6634045.1"/>
    </source>
</evidence>
<keyword evidence="2" id="KW-1185">Reference proteome</keyword>
<sequence length="72" mass="7457">MPTDREVALEQALVAIIAAAETGGVDVGNIIKKAGLYIVDSGSPYQIASNAYGVQAAQEISNAHSLVLSRTE</sequence>